<dbReference type="InterPro" id="IPR006747">
    <property type="entry name" value="DUF599"/>
</dbReference>
<sequence>METLPALIEALPRLFSRGDLVALAVFLLCSALTTQLIEHPPRRRPSVSSLMGDHRRRWMEEVGRREVRIMDAQLLSTLRQGSAFFGSTSLIAIGGVAALIGQTDQLVSLGRDFGAGLAQNAEVVWEAKLLIVLLVLVNAFLKFVWAHRLFGYVAVLLGALPRSDAEGLASAVARVDAIHQAAARNFNRGLRTVYFAIAALGWFLGPAVLALTAVLTTLMLIRREFFSRSWRALDESGRR</sequence>
<dbReference type="PANTHER" id="PTHR31881:SF6">
    <property type="entry name" value="OS09G0494600 PROTEIN"/>
    <property type="match status" value="1"/>
</dbReference>
<proteinExistence type="predicted"/>
<organism evidence="2 3">
    <name type="scientific">Paralimibaculum aggregatum</name>
    <dbReference type="NCBI Taxonomy" id="3036245"/>
    <lineage>
        <taxon>Bacteria</taxon>
        <taxon>Pseudomonadati</taxon>
        <taxon>Pseudomonadota</taxon>
        <taxon>Alphaproteobacteria</taxon>
        <taxon>Rhodobacterales</taxon>
        <taxon>Paracoccaceae</taxon>
        <taxon>Paralimibaculum</taxon>
    </lineage>
</organism>
<protein>
    <submittedName>
        <fullName evidence="2">DUF599 domain-containing protein</fullName>
    </submittedName>
</protein>
<dbReference type="PANTHER" id="PTHR31881">
    <property type="match status" value="1"/>
</dbReference>
<evidence type="ECO:0000313" key="2">
    <source>
        <dbReference type="EMBL" id="GMG81255.1"/>
    </source>
</evidence>
<feature type="transmembrane region" description="Helical" evidence="1">
    <location>
        <begin position="193"/>
        <end position="221"/>
    </location>
</feature>
<feature type="transmembrane region" description="Helical" evidence="1">
    <location>
        <begin position="83"/>
        <end position="103"/>
    </location>
</feature>
<dbReference type="RefSeq" id="WP_285669917.1">
    <property type="nucleotide sequence ID" value="NZ_BSYI01000003.1"/>
</dbReference>
<keyword evidence="1" id="KW-0472">Membrane</keyword>
<dbReference type="Pfam" id="PF04654">
    <property type="entry name" value="DUF599"/>
    <property type="match status" value="1"/>
</dbReference>
<feature type="transmembrane region" description="Helical" evidence="1">
    <location>
        <begin position="20"/>
        <end position="37"/>
    </location>
</feature>
<accession>A0ABQ6LD20</accession>
<dbReference type="Proteomes" id="UP001239909">
    <property type="component" value="Unassembled WGS sequence"/>
</dbReference>
<reference evidence="2 3" key="1">
    <citation type="submission" date="2023-04" db="EMBL/GenBank/DDBJ databases">
        <title>Marinoamorphus aggregata gen. nov., sp. Nov., isolate from tissue of brittle star Ophioplocus japonicus.</title>
        <authorList>
            <person name="Kawano K."/>
            <person name="Sawayama S."/>
            <person name="Nakagawa S."/>
        </authorList>
    </citation>
    <scope>NUCLEOTIDE SEQUENCE [LARGE SCALE GENOMIC DNA]</scope>
    <source>
        <strain evidence="2 3">NKW23</strain>
    </source>
</reference>
<name>A0ABQ6LD20_9RHOB</name>
<comment type="caution">
    <text evidence="2">The sequence shown here is derived from an EMBL/GenBank/DDBJ whole genome shotgun (WGS) entry which is preliminary data.</text>
</comment>
<gene>
    <name evidence="2" type="ORF">LNKW23_04680</name>
</gene>
<feature type="transmembrane region" description="Helical" evidence="1">
    <location>
        <begin position="123"/>
        <end position="141"/>
    </location>
</feature>
<evidence type="ECO:0000256" key="1">
    <source>
        <dbReference type="SAM" id="Phobius"/>
    </source>
</evidence>
<keyword evidence="1" id="KW-1133">Transmembrane helix</keyword>
<keyword evidence="1" id="KW-0812">Transmembrane</keyword>
<keyword evidence="3" id="KW-1185">Reference proteome</keyword>
<evidence type="ECO:0000313" key="3">
    <source>
        <dbReference type="Proteomes" id="UP001239909"/>
    </source>
</evidence>
<dbReference type="EMBL" id="BSYI01000003">
    <property type="protein sequence ID" value="GMG81255.1"/>
    <property type="molecule type" value="Genomic_DNA"/>
</dbReference>